<evidence type="ECO:0008006" key="3">
    <source>
        <dbReference type="Google" id="ProtNLM"/>
    </source>
</evidence>
<accession>A0A401LMF4</accession>
<dbReference type="RefSeq" id="WP_116270415.1">
    <property type="nucleotide sequence ID" value="NZ_BGZJ01000001.1"/>
</dbReference>
<evidence type="ECO:0000313" key="2">
    <source>
        <dbReference type="Proteomes" id="UP000266091"/>
    </source>
</evidence>
<comment type="caution">
    <text evidence="1">The sequence shown here is derived from an EMBL/GenBank/DDBJ whole genome shotgun (WGS) entry which is preliminary data.</text>
</comment>
<proteinExistence type="predicted"/>
<organism evidence="1 2">
    <name type="scientific">Mesosutterella multiformis</name>
    <dbReference type="NCBI Taxonomy" id="2259133"/>
    <lineage>
        <taxon>Bacteria</taxon>
        <taxon>Pseudomonadati</taxon>
        <taxon>Pseudomonadota</taxon>
        <taxon>Betaproteobacteria</taxon>
        <taxon>Burkholderiales</taxon>
        <taxon>Sutterellaceae</taxon>
        <taxon>Mesosutterella</taxon>
    </lineage>
</organism>
<protein>
    <recommendedName>
        <fullName evidence="3">DUF3310 domain-containing protein</fullName>
    </recommendedName>
</protein>
<gene>
    <name evidence="1" type="ORF">MESMUL_15240</name>
</gene>
<dbReference type="Proteomes" id="UP000266091">
    <property type="component" value="Unassembled WGS sequence"/>
</dbReference>
<dbReference type="InterPro" id="IPR021739">
    <property type="entry name" value="SaV-like"/>
</dbReference>
<name>A0A388SFE9_9BURK</name>
<dbReference type="EMBL" id="BGZJ01000001">
    <property type="protein sequence ID" value="GBO94170.1"/>
    <property type="molecule type" value="Genomic_DNA"/>
</dbReference>
<accession>A0A388SFE9</accession>
<dbReference type="Pfam" id="PF11753">
    <property type="entry name" value="DUF3310"/>
    <property type="match status" value="1"/>
</dbReference>
<evidence type="ECO:0000313" key="1">
    <source>
        <dbReference type="EMBL" id="GBO94170.1"/>
    </source>
</evidence>
<dbReference type="AlphaFoldDB" id="A0A388SFE9"/>
<sequence>MPISEVAGASKEAVNHPSHYAAHYRREVIELTSHFDFTTGNALKYVLRCRFKGRPTEDLQKAHWYLNYFSDHPESGFLKSEGLEPVLADFLTDLANQKDQLFGEEAGRFVRNLVAAVQLAPEFRAPELEAAKTALETLIKASEA</sequence>
<dbReference type="OrthoDB" id="1684418at2"/>
<reference evidence="1 2" key="1">
    <citation type="journal article" date="2018" name="Int. J. Syst. Evol. Microbiol.">
        <title>Mesosutterella multiformis gen. nov., sp. nov., a member of the family Sutterellaceae and Sutterella megalosphaeroides sp. nov., isolated from human faeces.</title>
        <authorList>
            <person name="Sakamoto M."/>
            <person name="Ikeyama N."/>
            <person name="Kunihiro T."/>
            <person name="Iino T."/>
            <person name="Yuki M."/>
            <person name="Ohkuma M."/>
        </authorList>
    </citation>
    <scope>NUCLEOTIDE SEQUENCE [LARGE SCALE GENOMIC DNA]</scope>
    <source>
        <strain evidence="1 2">4NBBH2</strain>
    </source>
</reference>
<keyword evidence="2" id="KW-1185">Reference proteome</keyword>